<dbReference type="Proteomes" id="UP000216448">
    <property type="component" value="Unassembled WGS sequence"/>
</dbReference>
<dbReference type="SUPFAM" id="SSF47413">
    <property type="entry name" value="lambda repressor-like DNA-binding domains"/>
    <property type="match status" value="1"/>
</dbReference>
<evidence type="ECO:0000313" key="5">
    <source>
        <dbReference type="Proteomes" id="UP000732527"/>
    </source>
</evidence>
<dbReference type="Gene3D" id="1.25.40.10">
    <property type="entry name" value="Tetratricopeptide repeat domain"/>
    <property type="match status" value="1"/>
</dbReference>
<name>A0A1Y4IAJ5_LACJH</name>
<dbReference type="EMBL" id="DYYQ01000040">
    <property type="protein sequence ID" value="HJE49776.1"/>
    <property type="molecule type" value="Genomic_DNA"/>
</dbReference>
<accession>A0A1Y4IAJ5</accession>
<feature type="domain" description="HTH cro/C1-type" evidence="1">
    <location>
        <begin position="10"/>
        <end position="60"/>
    </location>
</feature>
<dbReference type="Proteomes" id="UP000732527">
    <property type="component" value="Unassembled WGS sequence"/>
</dbReference>
<dbReference type="PROSITE" id="PS50943">
    <property type="entry name" value="HTH_CROC1"/>
    <property type="match status" value="1"/>
</dbReference>
<dbReference type="InterPro" id="IPR001387">
    <property type="entry name" value="Cro/C1-type_HTH"/>
</dbReference>
<dbReference type="AlphaFoldDB" id="A0A1Y4IAJ5"/>
<protein>
    <submittedName>
        <fullName evidence="2 3">Transcriptional regulator</fullName>
    </submittedName>
</protein>
<reference evidence="2" key="2">
    <citation type="journal article" date="2021" name="PeerJ">
        <title>Extensive microbial diversity within the chicken gut microbiome revealed by metagenomics and culture.</title>
        <authorList>
            <person name="Gilroy R."/>
            <person name="Ravi A."/>
            <person name="Getino M."/>
            <person name="Pursley I."/>
            <person name="Horton D.L."/>
            <person name="Alikhan N.F."/>
            <person name="Baker D."/>
            <person name="Gharbi K."/>
            <person name="Hall N."/>
            <person name="Watson M."/>
            <person name="Adriaenssens E.M."/>
            <person name="Foster-Nyarko E."/>
            <person name="Jarju S."/>
            <person name="Secka A."/>
            <person name="Antonio M."/>
            <person name="Oren A."/>
            <person name="Chaudhuri R.R."/>
            <person name="La Ragione R."/>
            <person name="Hildebrand F."/>
            <person name="Pallen M.J."/>
        </authorList>
    </citation>
    <scope>NUCLEOTIDE SEQUENCE</scope>
    <source>
        <strain evidence="2">CHK192-2623</strain>
    </source>
</reference>
<dbReference type="InterPro" id="IPR053163">
    <property type="entry name" value="HTH-type_regulator_Rgg"/>
</dbReference>
<dbReference type="SMART" id="SM00530">
    <property type="entry name" value="HTH_XRE"/>
    <property type="match status" value="1"/>
</dbReference>
<dbReference type="Pfam" id="PF01381">
    <property type="entry name" value="HTH_3"/>
    <property type="match status" value="1"/>
</dbReference>
<evidence type="ECO:0000259" key="1">
    <source>
        <dbReference type="PROSITE" id="PS50943"/>
    </source>
</evidence>
<evidence type="ECO:0000313" key="3">
    <source>
        <dbReference type="EMBL" id="PAB52339.1"/>
    </source>
</evidence>
<dbReference type="SUPFAM" id="SSF48452">
    <property type="entry name" value="TPR-like"/>
    <property type="match status" value="1"/>
</dbReference>
<comment type="caution">
    <text evidence="2">The sequence shown here is derived from an EMBL/GenBank/DDBJ whole genome shotgun (WGS) entry which is preliminary data.</text>
</comment>
<proteinExistence type="predicted"/>
<reference evidence="3 4" key="1">
    <citation type="submission" date="2017-05" db="EMBL/GenBank/DDBJ databases">
        <title>Lactobacillus johnsonii from commercial turkeys.</title>
        <authorList>
            <person name="Johnson T.J."/>
            <person name="Youmans B."/>
        </authorList>
    </citation>
    <scope>NUCLEOTIDE SEQUENCE [LARGE SCALE GENOMIC DNA]</scope>
    <source>
        <strain evidence="3 4">UMNLJ54</strain>
    </source>
</reference>
<dbReference type="PANTHER" id="PTHR37038:SF14">
    <property type="entry name" value="TRANSCRIPTIONAL ACTIVATOR"/>
    <property type="match status" value="1"/>
</dbReference>
<sequence>MININKFVFIRKKLGLSQTELCNGICTQSTLSKFENNGRIPSLKILNSLCDRMNINVADIMDVDSNKKTSHKLFEADFAVIQLDFPKVAQILSSVNKDELVRQEDILHYYYLRGLLALNLDHAKTDALYYFNSILDTNLSKRNKIYYLLALKGCSQVYDLQDDVYKARHYYDIILSSISNVPLEDEDSLLQFLSILCNGGEFYGRNDDYEQSDKLLNMGYDLCKKRHVIYFAARILYQLAQNNIAENGSPQKTAQYLNDSAAFARLNNNHVLLEKIDKLA</sequence>
<dbReference type="EMBL" id="NIBB01000044">
    <property type="protein sequence ID" value="PAB52339.1"/>
    <property type="molecule type" value="Genomic_DNA"/>
</dbReference>
<reference evidence="2" key="3">
    <citation type="submission" date="2021-09" db="EMBL/GenBank/DDBJ databases">
        <authorList>
            <person name="Gilroy R."/>
        </authorList>
    </citation>
    <scope>NUCLEOTIDE SEQUENCE</scope>
    <source>
        <strain evidence="2">CHK192-2623</strain>
    </source>
</reference>
<evidence type="ECO:0000313" key="2">
    <source>
        <dbReference type="EMBL" id="HJE49776.1"/>
    </source>
</evidence>
<dbReference type="PANTHER" id="PTHR37038">
    <property type="entry name" value="TRANSCRIPTIONAL REGULATOR-RELATED"/>
    <property type="match status" value="1"/>
</dbReference>
<dbReference type="RefSeq" id="WP_012846614.1">
    <property type="nucleotide sequence ID" value="NZ_CP021703.1"/>
</dbReference>
<dbReference type="GO" id="GO:0003677">
    <property type="term" value="F:DNA binding"/>
    <property type="evidence" value="ECO:0007669"/>
    <property type="project" value="InterPro"/>
</dbReference>
<dbReference type="CDD" id="cd00093">
    <property type="entry name" value="HTH_XRE"/>
    <property type="match status" value="1"/>
</dbReference>
<gene>
    <name evidence="3" type="ORF">A3P64_07150</name>
    <name evidence="2" type="ORF">K8V69_06310</name>
</gene>
<dbReference type="InterPro" id="IPR010982">
    <property type="entry name" value="Lambda_DNA-bd_dom_sf"/>
</dbReference>
<evidence type="ECO:0000313" key="4">
    <source>
        <dbReference type="Proteomes" id="UP000216448"/>
    </source>
</evidence>
<dbReference type="InterPro" id="IPR011990">
    <property type="entry name" value="TPR-like_helical_dom_sf"/>
</dbReference>
<organism evidence="2 5">
    <name type="scientific">Lactobacillus johnsonii</name>
    <dbReference type="NCBI Taxonomy" id="33959"/>
    <lineage>
        <taxon>Bacteria</taxon>
        <taxon>Bacillati</taxon>
        <taxon>Bacillota</taxon>
        <taxon>Bacilli</taxon>
        <taxon>Lactobacillales</taxon>
        <taxon>Lactobacillaceae</taxon>
        <taxon>Lactobacillus</taxon>
    </lineage>
</organism>